<feature type="region of interest" description="Disordered" evidence="7">
    <location>
        <begin position="240"/>
        <end position="269"/>
    </location>
</feature>
<proteinExistence type="predicted"/>
<evidence type="ECO:0000256" key="7">
    <source>
        <dbReference type="SAM" id="MobiDB-lite"/>
    </source>
</evidence>
<dbReference type="CDD" id="cd07324">
    <property type="entry name" value="M48C_Oma1-like"/>
    <property type="match status" value="1"/>
</dbReference>
<dbReference type="RefSeq" id="WP_379489283.1">
    <property type="nucleotide sequence ID" value="NZ_JAPCWC010000006.1"/>
</dbReference>
<name>A0ABV6S6F4_9SPHN</name>
<feature type="domain" description="LysM" evidence="9">
    <location>
        <begin position="448"/>
        <end position="495"/>
    </location>
</feature>
<keyword evidence="8" id="KW-0732">Signal</keyword>
<gene>
    <name evidence="10" type="ORF">ACFFF8_03615</name>
</gene>
<reference evidence="10 11" key="1">
    <citation type="submission" date="2024-09" db="EMBL/GenBank/DDBJ databases">
        <authorList>
            <person name="Sun Q."/>
            <person name="Mori K."/>
        </authorList>
    </citation>
    <scope>NUCLEOTIDE SEQUENCE [LARGE SCALE GENOMIC DNA]</scope>
    <source>
        <strain evidence="10 11">CICC 11035S</strain>
    </source>
</reference>
<accession>A0ABV6S6F4</accession>
<dbReference type="Pfam" id="PF01435">
    <property type="entry name" value="Peptidase_M48"/>
    <property type="match status" value="1"/>
</dbReference>
<keyword evidence="4" id="KW-0378">Hydrolase</keyword>
<evidence type="ECO:0000256" key="4">
    <source>
        <dbReference type="ARBA" id="ARBA00022801"/>
    </source>
</evidence>
<organism evidence="10 11">
    <name type="scientific">Novosphingobium clariflavum</name>
    <dbReference type="NCBI Taxonomy" id="2029884"/>
    <lineage>
        <taxon>Bacteria</taxon>
        <taxon>Pseudomonadati</taxon>
        <taxon>Pseudomonadota</taxon>
        <taxon>Alphaproteobacteria</taxon>
        <taxon>Sphingomonadales</taxon>
        <taxon>Sphingomonadaceae</taxon>
        <taxon>Novosphingobium</taxon>
    </lineage>
</organism>
<comment type="cofactor">
    <cofactor evidence="1">
        <name>Zn(2+)</name>
        <dbReference type="ChEBI" id="CHEBI:29105"/>
    </cofactor>
</comment>
<dbReference type="EMBL" id="JBHLTM010000016">
    <property type="protein sequence ID" value="MFC0683678.1"/>
    <property type="molecule type" value="Genomic_DNA"/>
</dbReference>
<dbReference type="Pfam" id="PF01476">
    <property type="entry name" value="LysM"/>
    <property type="match status" value="1"/>
</dbReference>
<dbReference type="InterPro" id="IPR018392">
    <property type="entry name" value="LysM"/>
</dbReference>
<dbReference type="InterPro" id="IPR051156">
    <property type="entry name" value="Mito/Outer_Membr_Metalloprot"/>
</dbReference>
<dbReference type="InterPro" id="IPR001915">
    <property type="entry name" value="Peptidase_M48"/>
</dbReference>
<keyword evidence="11" id="KW-1185">Reference proteome</keyword>
<dbReference type="PANTHER" id="PTHR22726:SF1">
    <property type="entry name" value="METALLOENDOPEPTIDASE OMA1, MITOCHONDRIAL"/>
    <property type="match status" value="1"/>
</dbReference>
<evidence type="ECO:0000256" key="8">
    <source>
        <dbReference type="SAM" id="SignalP"/>
    </source>
</evidence>
<keyword evidence="2" id="KW-0645">Protease</keyword>
<dbReference type="CDD" id="cd00118">
    <property type="entry name" value="LysM"/>
    <property type="match status" value="1"/>
</dbReference>
<sequence>MKVRGGYRRAAVTGGSAAALILALAPVSVRVATAAVAIPAASAISQSDKAQGAKAHPDLLAEFGGAVSGPQAAYVEQVGKTIAVQSGLSNARGDFTVTLLNSSVNNAFAIPGGYIYVTRQLTALMNNEAELAGVLGHEVGHVAARHSAKRQQAANRNQIIGVLGSLLSGVLLGDSALGQLGQRIASQGSQMLTLQYSRTQELEADRLGITYLKRAGYDPRAMASVLESLARQNALEAQLRGTSNRVPEWASTHPDPASRVRDAQSLAGKAASGATNRDVFLSRIDGLVYGDDPHQGVIEGNRFTHADLRFTFQAPDGFYLVNGTKAVSISGASGKAQFSGGKLGTGLVSYIDGVFAALTDKGQARIRPESVERATVNGLSAAYGVARVQTSSGANEVAVFAYDLGGGNAYHFVTITRSGGAAVFNPMFKSFRRISAAEAGQVRPRMLRVVVVKTGDTSQSLARRMAFADGQLDRFLVLNGLQAADKLVPGQKVKLVTY</sequence>
<evidence type="ECO:0000313" key="10">
    <source>
        <dbReference type="EMBL" id="MFC0683678.1"/>
    </source>
</evidence>
<keyword evidence="5" id="KW-0862">Zinc</keyword>
<evidence type="ECO:0000256" key="5">
    <source>
        <dbReference type="ARBA" id="ARBA00022833"/>
    </source>
</evidence>
<dbReference type="PROSITE" id="PS51782">
    <property type="entry name" value="LYSM"/>
    <property type="match status" value="1"/>
</dbReference>
<evidence type="ECO:0000256" key="2">
    <source>
        <dbReference type="ARBA" id="ARBA00022670"/>
    </source>
</evidence>
<comment type="caution">
    <text evidence="10">The sequence shown here is derived from an EMBL/GenBank/DDBJ whole genome shotgun (WGS) entry which is preliminary data.</text>
</comment>
<dbReference type="PANTHER" id="PTHR22726">
    <property type="entry name" value="METALLOENDOPEPTIDASE OMA1"/>
    <property type="match status" value="1"/>
</dbReference>
<evidence type="ECO:0000259" key="9">
    <source>
        <dbReference type="PROSITE" id="PS51782"/>
    </source>
</evidence>
<dbReference type="Proteomes" id="UP001589858">
    <property type="component" value="Unassembled WGS sequence"/>
</dbReference>
<keyword evidence="6 10" id="KW-0482">Metalloprotease</keyword>
<dbReference type="GO" id="GO:0008237">
    <property type="term" value="F:metallopeptidase activity"/>
    <property type="evidence" value="ECO:0007669"/>
    <property type="project" value="UniProtKB-KW"/>
</dbReference>
<evidence type="ECO:0000256" key="1">
    <source>
        <dbReference type="ARBA" id="ARBA00001947"/>
    </source>
</evidence>
<evidence type="ECO:0000256" key="3">
    <source>
        <dbReference type="ARBA" id="ARBA00022723"/>
    </source>
</evidence>
<protein>
    <submittedName>
        <fullName evidence="10">M48 family metalloprotease</fullName>
    </submittedName>
</protein>
<evidence type="ECO:0000256" key="6">
    <source>
        <dbReference type="ARBA" id="ARBA00023049"/>
    </source>
</evidence>
<keyword evidence="3" id="KW-0479">Metal-binding</keyword>
<evidence type="ECO:0000313" key="11">
    <source>
        <dbReference type="Proteomes" id="UP001589858"/>
    </source>
</evidence>
<feature type="signal peptide" evidence="8">
    <location>
        <begin position="1"/>
        <end position="34"/>
    </location>
</feature>
<feature type="chain" id="PRO_5046437602" evidence="8">
    <location>
        <begin position="35"/>
        <end position="498"/>
    </location>
</feature>
<dbReference type="Gene3D" id="3.30.2010.10">
    <property type="entry name" value="Metalloproteases ('zincins'), catalytic domain"/>
    <property type="match status" value="1"/>
</dbReference>